<protein>
    <submittedName>
        <fullName evidence="2">Uncharacterized protein</fullName>
    </submittedName>
</protein>
<dbReference type="Gene3D" id="3.40.50.150">
    <property type="entry name" value="Vaccinia Virus protein VP39"/>
    <property type="match status" value="1"/>
</dbReference>
<feature type="region of interest" description="Disordered" evidence="1">
    <location>
        <begin position="79"/>
        <end position="100"/>
    </location>
</feature>
<evidence type="ECO:0000256" key="1">
    <source>
        <dbReference type="SAM" id="MobiDB-lite"/>
    </source>
</evidence>
<dbReference type="PANTHER" id="PTHR31009">
    <property type="entry name" value="S-ADENOSYL-L-METHIONINE:CARBOXYL METHYLTRANSFERASE FAMILY PROTEIN"/>
    <property type="match status" value="1"/>
</dbReference>
<dbReference type="GO" id="GO:0008168">
    <property type="term" value="F:methyltransferase activity"/>
    <property type="evidence" value="ECO:0007669"/>
    <property type="project" value="InterPro"/>
</dbReference>
<dbReference type="Proteomes" id="UP000836841">
    <property type="component" value="Unassembled WGS sequence"/>
</dbReference>
<name>A0AAU9RT69_THLAR</name>
<sequence length="265" mass="30061">MEAPEMLAMRITQYIRSVCSSLSIREHNLGIKTSIPKKAIQNCFQLLYFTIHAATIENFLRKDAPDQIRWRSSPLSIREPIHSNQRKEQRSSPFSVLEPTRSNQRKSLSCALDYLLDCGEKLKAIFISHFFGCVQMGGLVDGRRDVQSLRVIACTGVDASKQVKHFLLQKIATLKAWSILKDTLENAYKDTFPECYKIADLGCSSGPNTFLVISKIINTVQSLSQQNQGQEFQIFLNDLPKNDFNTLFDSLPAFYDKINGRMTAI</sequence>
<dbReference type="InterPro" id="IPR029063">
    <property type="entry name" value="SAM-dependent_MTases_sf"/>
</dbReference>
<evidence type="ECO:0000313" key="2">
    <source>
        <dbReference type="EMBL" id="CAH2050612.1"/>
    </source>
</evidence>
<proteinExistence type="predicted"/>
<dbReference type="EMBL" id="CAJVSB020000411">
    <property type="protein sequence ID" value="CAH2050612.1"/>
    <property type="molecule type" value="Genomic_DNA"/>
</dbReference>
<reference evidence="2 3" key="1">
    <citation type="submission" date="2022-03" db="EMBL/GenBank/DDBJ databases">
        <authorList>
            <person name="Nunn A."/>
            <person name="Chopra R."/>
            <person name="Nunn A."/>
            <person name="Contreras Garrido A."/>
        </authorList>
    </citation>
    <scope>NUCLEOTIDE SEQUENCE [LARGE SCALE GENOMIC DNA]</scope>
</reference>
<evidence type="ECO:0000313" key="3">
    <source>
        <dbReference type="Proteomes" id="UP000836841"/>
    </source>
</evidence>
<feature type="compositionally biased region" description="Basic and acidic residues" evidence="1">
    <location>
        <begin position="79"/>
        <end position="90"/>
    </location>
</feature>
<accession>A0AAU9RT69</accession>
<gene>
    <name evidence="2" type="ORF">TAV2_LOCUS8590</name>
</gene>
<dbReference type="SUPFAM" id="SSF53335">
    <property type="entry name" value="S-adenosyl-L-methionine-dependent methyltransferases"/>
    <property type="match status" value="1"/>
</dbReference>
<dbReference type="InterPro" id="IPR005299">
    <property type="entry name" value="MeTrfase_7"/>
</dbReference>
<dbReference type="AlphaFoldDB" id="A0AAU9RT69"/>
<dbReference type="Pfam" id="PF03492">
    <property type="entry name" value="Methyltransf_7"/>
    <property type="match status" value="1"/>
</dbReference>
<comment type="caution">
    <text evidence="2">The sequence shown here is derived from an EMBL/GenBank/DDBJ whole genome shotgun (WGS) entry which is preliminary data.</text>
</comment>
<organism evidence="2 3">
    <name type="scientific">Thlaspi arvense</name>
    <name type="common">Field penny-cress</name>
    <dbReference type="NCBI Taxonomy" id="13288"/>
    <lineage>
        <taxon>Eukaryota</taxon>
        <taxon>Viridiplantae</taxon>
        <taxon>Streptophyta</taxon>
        <taxon>Embryophyta</taxon>
        <taxon>Tracheophyta</taxon>
        <taxon>Spermatophyta</taxon>
        <taxon>Magnoliopsida</taxon>
        <taxon>eudicotyledons</taxon>
        <taxon>Gunneridae</taxon>
        <taxon>Pentapetalae</taxon>
        <taxon>rosids</taxon>
        <taxon>malvids</taxon>
        <taxon>Brassicales</taxon>
        <taxon>Brassicaceae</taxon>
        <taxon>Thlaspideae</taxon>
        <taxon>Thlaspi</taxon>
    </lineage>
</organism>
<keyword evidence="3" id="KW-1185">Reference proteome</keyword>